<feature type="transmembrane region" description="Helical" evidence="1">
    <location>
        <begin position="147"/>
        <end position="175"/>
    </location>
</feature>
<dbReference type="PANTHER" id="PTHR31610:SF0">
    <property type="entry name" value="SLC26A_SULP TRANSPORTER DOMAIN-CONTAINING PROTEIN"/>
    <property type="match status" value="1"/>
</dbReference>
<sequence>MGAIFGLKGFKRGDLDGFFGLFIDNLLQLMLIAVLCRGVCGFPDELLVGRILPGAGLSILFGNLFYAWQARRLMARTGRDDVTALPYGINTVSLFAFVFLVMGPVYRETGDVQLTWRVGLFACLFNALMEIAGAFCGDWLRRHTPRAALLSTLAGIALGFIAMGFVFQLFAAPALGLVPMMLILTSYGSGLRPPSGLPGGLAAMVLGSGLAWAGRWLGWLDFQPMADTPALGFYPPLPVPGDALALLASPQGWSYLAVIVPMGLFNLIGSLQNLESAEAAGDRYETRPSLLANGLGSLVAALFGSTFPTTIYIGHPGWKAMGARAAYSALNGWVIALLCMIGAYAWLLKLVPLEAALGILLWIGIVITAQAFQAVPPAHALAVSLGLVPALAAWGLWLVETALRAAGSSLYAAAPKFGQDLYIHGLIALSQGFMFTSMVLAAVLAHLAERDFLKAAVWTFAAAGLSWFGLIHAYTLTPSGVANHFGFGAAPAFAYGYALSGGVLLGFHWRYRGAIPEYKL</sequence>
<protein>
    <submittedName>
        <fullName evidence="2">Putative MFS transporter, AGZA family, xanthine/uracil permease</fullName>
    </submittedName>
</protein>
<organism evidence="2 3">
    <name type="scientific">Methylomagnum ishizawai</name>
    <dbReference type="NCBI Taxonomy" id="1760988"/>
    <lineage>
        <taxon>Bacteria</taxon>
        <taxon>Pseudomonadati</taxon>
        <taxon>Pseudomonadota</taxon>
        <taxon>Gammaproteobacteria</taxon>
        <taxon>Methylococcales</taxon>
        <taxon>Methylococcaceae</taxon>
        <taxon>Methylomagnum</taxon>
    </lineage>
</organism>
<dbReference type="AlphaFoldDB" id="A0A1Y6CY80"/>
<feature type="transmembrane region" description="Helical" evidence="1">
    <location>
        <begin position="253"/>
        <end position="271"/>
    </location>
</feature>
<evidence type="ECO:0000313" key="2">
    <source>
        <dbReference type="EMBL" id="SMF95609.1"/>
    </source>
</evidence>
<name>A0A1Y6CY80_9GAMM</name>
<feature type="transmembrane region" description="Helical" evidence="1">
    <location>
        <begin position="353"/>
        <end position="372"/>
    </location>
</feature>
<gene>
    <name evidence="2" type="ORF">SAMN02949497_2974</name>
</gene>
<keyword evidence="1" id="KW-1133">Transmembrane helix</keyword>
<evidence type="ECO:0000313" key="3">
    <source>
        <dbReference type="Proteomes" id="UP000192923"/>
    </source>
</evidence>
<dbReference type="EMBL" id="FXAM01000001">
    <property type="protein sequence ID" value="SMF95609.1"/>
    <property type="molecule type" value="Genomic_DNA"/>
</dbReference>
<feature type="transmembrane region" description="Helical" evidence="1">
    <location>
        <begin position="47"/>
        <end position="66"/>
    </location>
</feature>
<feature type="transmembrane region" description="Helical" evidence="1">
    <location>
        <begin position="118"/>
        <end position="140"/>
    </location>
</feature>
<feature type="transmembrane region" description="Helical" evidence="1">
    <location>
        <begin position="291"/>
        <end position="313"/>
    </location>
</feature>
<keyword evidence="3" id="KW-1185">Reference proteome</keyword>
<dbReference type="Proteomes" id="UP000192923">
    <property type="component" value="Unassembled WGS sequence"/>
</dbReference>
<feature type="transmembrane region" description="Helical" evidence="1">
    <location>
        <begin position="87"/>
        <end position="106"/>
    </location>
</feature>
<keyword evidence="1" id="KW-0812">Transmembrane</keyword>
<feature type="transmembrane region" description="Helical" evidence="1">
    <location>
        <begin position="325"/>
        <end position="347"/>
    </location>
</feature>
<keyword evidence="1" id="KW-0472">Membrane</keyword>
<accession>A0A1Y6CY80</accession>
<dbReference type="PANTHER" id="PTHR31610">
    <property type="entry name" value="SLR0360 PROTEIN"/>
    <property type="match status" value="1"/>
</dbReference>
<feature type="transmembrane region" description="Helical" evidence="1">
    <location>
        <begin position="195"/>
        <end position="213"/>
    </location>
</feature>
<dbReference type="OrthoDB" id="3320984at2"/>
<feature type="transmembrane region" description="Helical" evidence="1">
    <location>
        <begin position="487"/>
        <end position="509"/>
    </location>
</feature>
<dbReference type="STRING" id="1760988.SAMN02949497_2974"/>
<proteinExistence type="predicted"/>
<reference evidence="2 3" key="1">
    <citation type="submission" date="2016-12" db="EMBL/GenBank/DDBJ databases">
        <authorList>
            <person name="Song W.-J."/>
            <person name="Kurnit D.M."/>
        </authorList>
    </citation>
    <scope>NUCLEOTIDE SEQUENCE [LARGE SCALE GENOMIC DNA]</scope>
    <source>
        <strain evidence="2 3">175</strain>
    </source>
</reference>
<feature type="transmembrane region" description="Helical" evidence="1">
    <location>
        <begin position="421"/>
        <end position="448"/>
    </location>
</feature>
<feature type="transmembrane region" description="Helical" evidence="1">
    <location>
        <begin position="455"/>
        <end position="475"/>
    </location>
</feature>
<evidence type="ECO:0000256" key="1">
    <source>
        <dbReference type="SAM" id="Phobius"/>
    </source>
</evidence>
<feature type="transmembrane region" description="Helical" evidence="1">
    <location>
        <begin position="17"/>
        <end position="35"/>
    </location>
</feature>
<dbReference type="RefSeq" id="WP_085213973.1">
    <property type="nucleotide sequence ID" value="NZ_FXAM01000001.1"/>
</dbReference>